<dbReference type="PROSITE" id="PS51015">
    <property type="entry name" value="YDG"/>
    <property type="match status" value="1"/>
</dbReference>
<evidence type="ECO:0000256" key="1">
    <source>
        <dbReference type="ARBA" id="ARBA00023242"/>
    </source>
</evidence>
<dbReference type="PANTHER" id="PTHR14140">
    <property type="entry name" value="E3 UBIQUITIN-PROTEIN LIGASE UHRF-RELATED"/>
    <property type="match status" value="1"/>
</dbReference>
<dbReference type="AlphaFoldDB" id="A0AAD7G693"/>
<dbReference type="Gene3D" id="2.30.280.10">
    <property type="entry name" value="SRA-YDG"/>
    <property type="match status" value="1"/>
</dbReference>
<feature type="domain" description="YDG" evidence="4">
    <location>
        <begin position="20"/>
        <end position="169"/>
    </location>
</feature>
<proteinExistence type="predicted"/>
<evidence type="ECO:0000313" key="6">
    <source>
        <dbReference type="Proteomes" id="UP001221757"/>
    </source>
</evidence>
<evidence type="ECO:0000256" key="2">
    <source>
        <dbReference type="PROSITE-ProRule" id="PRU00358"/>
    </source>
</evidence>
<dbReference type="InterPro" id="IPR015947">
    <property type="entry name" value="PUA-like_sf"/>
</dbReference>
<comment type="subcellular location">
    <subcellularLocation>
        <location evidence="2">Nucleus</location>
    </subcellularLocation>
</comment>
<dbReference type="InterPro" id="IPR045134">
    <property type="entry name" value="UHRF1/2-like"/>
</dbReference>
<dbReference type="InterPro" id="IPR003105">
    <property type="entry name" value="SRA_YDG"/>
</dbReference>
<feature type="region of interest" description="Disordered" evidence="3">
    <location>
        <begin position="177"/>
        <end position="240"/>
    </location>
</feature>
<dbReference type="EMBL" id="JARKIE010000265">
    <property type="protein sequence ID" value="KAJ7659957.1"/>
    <property type="molecule type" value="Genomic_DNA"/>
</dbReference>
<dbReference type="GO" id="GO:0005634">
    <property type="term" value="C:nucleus"/>
    <property type="evidence" value="ECO:0007669"/>
    <property type="project" value="UniProtKB-SubCell"/>
</dbReference>
<dbReference type="GO" id="GO:0044027">
    <property type="term" value="P:negative regulation of gene expression via chromosomal CpG island methylation"/>
    <property type="evidence" value="ECO:0007669"/>
    <property type="project" value="TreeGrafter"/>
</dbReference>
<dbReference type="SMART" id="SM00466">
    <property type="entry name" value="SRA"/>
    <property type="match status" value="1"/>
</dbReference>
<dbReference type="GO" id="GO:0016567">
    <property type="term" value="P:protein ubiquitination"/>
    <property type="evidence" value="ECO:0007669"/>
    <property type="project" value="TreeGrafter"/>
</dbReference>
<comment type="caution">
    <text evidence="5">The sequence shown here is derived from an EMBL/GenBank/DDBJ whole genome shotgun (WGS) entry which is preliminary data.</text>
</comment>
<reference evidence="5" key="1">
    <citation type="submission" date="2023-03" db="EMBL/GenBank/DDBJ databases">
        <title>Massive genome expansion in bonnet fungi (Mycena s.s.) driven by repeated elements and novel gene families across ecological guilds.</title>
        <authorList>
            <consortium name="Lawrence Berkeley National Laboratory"/>
            <person name="Harder C.B."/>
            <person name="Miyauchi S."/>
            <person name="Viragh M."/>
            <person name="Kuo A."/>
            <person name="Thoen E."/>
            <person name="Andreopoulos B."/>
            <person name="Lu D."/>
            <person name="Skrede I."/>
            <person name="Drula E."/>
            <person name="Henrissat B."/>
            <person name="Morin E."/>
            <person name="Kohler A."/>
            <person name="Barry K."/>
            <person name="LaButti K."/>
            <person name="Morin E."/>
            <person name="Salamov A."/>
            <person name="Lipzen A."/>
            <person name="Mereny Z."/>
            <person name="Hegedus B."/>
            <person name="Baldrian P."/>
            <person name="Stursova M."/>
            <person name="Weitz H."/>
            <person name="Taylor A."/>
            <person name="Grigoriev I.V."/>
            <person name="Nagy L.G."/>
            <person name="Martin F."/>
            <person name="Kauserud H."/>
        </authorList>
    </citation>
    <scope>NUCLEOTIDE SEQUENCE</scope>
    <source>
        <strain evidence="5">CBHHK067</strain>
    </source>
</reference>
<dbReference type="Proteomes" id="UP001221757">
    <property type="component" value="Unassembled WGS sequence"/>
</dbReference>
<protein>
    <submittedName>
        <fullName evidence="5">PUA-like domain-containing protein</fullName>
    </submittedName>
</protein>
<dbReference type="PANTHER" id="PTHR14140:SF27">
    <property type="entry name" value="OS04G0289800 PROTEIN"/>
    <property type="match status" value="1"/>
</dbReference>
<gene>
    <name evidence="5" type="ORF">B0H17DRAFT_338328</name>
</gene>
<dbReference type="Pfam" id="PF02182">
    <property type="entry name" value="SAD_SRA"/>
    <property type="match status" value="1"/>
</dbReference>
<evidence type="ECO:0000313" key="5">
    <source>
        <dbReference type="EMBL" id="KAJ7659957.1"/>
    </source>
</evidence>
<dbReference type="InterPro" id="IPR036987">
    <property type="entry name" value="SRA-YDG_sf"/>
</dbReference>
<dbReference type="GO" id="GO:0061630">
    <property type="term" value="F:ubiquitin protein ligase activity"/>
    <property type="evidence" value="ECO:0007669"/>
    <property type="project" value="TreeGrafter"/>
</dbReference>
<accession>A0AAD7G693</accession>
<keyword evidence="1 2" id="KW-0539">Nucleus</keyword>
<evidence type="ECO:0000259" key="4">
    <source>
        <dbReference type="PROSITE" id="PS51015"/>
    </source>
</evidence>
<dbReference type="SUPFAM" id="SSF88697">
    <property type="entry name" value="PUA domain-like"/>
    <property type="match status" value="1"/>
</dbReference>
<evidence type="ECO:0000256" key="3">
    <source>
        <dbReference type="SAM" id="MobiDB-lite"/>
    </source>
</evidence>
<organism evidence="5 6">
    <name type="scientific">Mycena rosella</name>
    <name type="common">Pink bonnet</name>
    <name type="synonym">Agaricus rosellus</name>
    <dbReference type="NCBI Taxonomy" id="1033263"/>
    <lineage>
        <taxon>Eukaryota</taxon>
        <taxon>Fungi</taxon>
        <taxon>Dikarya</taxon>
        <taxon>Basidiomycota</taxon>
        <taxon>Agaricomycotina</taxon>
        <taxon>Agaricomycetes</taxon>
        <taxon>Agaricomycetidae</taxon>
        <taxon>Agaricales</taxon>
        <taxon>Marasmiineae</taxon>
        <taxon>Mycenaceae</taxon>
        <taxon>Mycena</taxon>
    </lineage>
</organism>
<feature type="compositionally biased region" description="Basic residues" evidence="3">
    <location>
        <begin position="183"/>
        <end position="196"/>
    </location>
</feature>
<name>A0AAD7G693_MYCRO</name>
<sequence length="255" mass="28080">MSVKGAKLTRAPGIDPEVHGDIRGVPVLQTFASRWACSEAGVHAPPQAGIHGPQKCPAYSVVLSAGYEDDCDKGETFTYSGEGGRSKLSLGRKTWMGPRCKDQEWIRGNRSLQLSHISGRPVRVIRGSKLPTRYAPAEGYRYDGLYKVTEATRAVGKSGFKTCKFTFERLPGQVPLPNEVLRPARKTRAKPKTKPIRKPDESQPQPVAGPSRIEGSPEQVIISPGSAKRKRNGDCDEEWPTKFRKLQADCTLNVR</sequence>
<keyword evidence="6" id="KW-1185">Reference proteome</keyword>